<evidence type="ECO:0000256" key="4">
    <source>
        <dbReference type="SAM" id="Coils"/>
    </source>
</evidence>
<dbReference type="InterPro" id="IPR018501">
    <property type="entry name" value="DDT_dom"/>
</dbReference>
<dbReference type="GO" id="GO:0000781">
    <property type="term" value="C:chromosome, telomeric region"/>
    <property type="evidence" value="ECO:0007669"/>
    <property type="project" value="GOC"/>
</dbReference>
<dbReference type="Pfam" id="PF02791">
    <property type="entry name" value="DDT"/>
    <property type="match status" value="1"/>
</dbReference>
<feature type="region of interest" description="Disordered" evidence="5">
    <location>
        <begin position="585"/>
        <end position="616"/>
    </location>
</feature>
<evidence type="ECO:0000256" key="3">
    <source>
        <dbReference type="PROSITE-ProRule" id="PRU00475"/>
    </source>
</evidence>
<feature type="coiled-coil region" evidence="4">
    <location>
        <begin position="647"/>
        <end position="681"/>
    </location>
</feature>
<feature type="compositionally biased region" description="Low complexity" evidence="5">
    <location>
        <begin position="181"/>
        <end position="193"/>
    </location>
</feature>
<evidence type="ECO:0000259" key="7">
    <source>
        <dbReference type="PROSITE" id="PS51136"/>
    </source>
</evidence>
<evidence type="ECO:0008006" key="10">
    <source>
        <dbReference type="Google" id="ProtNLM"/>
    </source>
</evidence>
<dbReference type="PANTHER" id="PTHR32075">
    <property type="entry name" value="ISWI CHROMATIN-REMODELING COMPLEX SUBUNIT YPL216W-RELATED"/>
    <property type="match status" value="1"/>
</dbReference>
<reference evidence="8" key="1">
    <citation type="submission" date="2022-11" db="EMBL/GenBank/DDBJ databases">
        <title>Genome Sequence of Cubamyces cubensis.</title>
        <authorList>
            <person name="Buettner E."/>
        </authorList>
    </citation>
    <scope>NUCLEOTIDE SEQUENCE</scope>
    <source>
        <strain evidence="8">MPL-01</strain>
    </source>
</reference>
<dbReference type="GO" id="GO:0000785">
    <property type="term" value="C:chromatin"/>
    <property type="evidence" value="ECO:0007669"/>
    <property type="project" value="UniProtKB-ARBA"/>
</dbReference>
<feature type="compositionally biased region" description="Low complexity" evidence="5">
    <location>
        <begin position="591"/>
        <end position="612"/>
    </location>
</feature>
<comment type="caution">
    <text evidence="8">The sequence shown here is derived from an EMBL/GenBank/DDBJ whole genome shotgun (WGS) entry which is preliminary data.</text>
</comment>
<sequence length="942" mass="106695">MPTCRRKRVLLTEPSPALLDALKNDPNREVFYLAETGEIFETYEYIPILPILARPTPHVPLKQFQCEVTGKSGLDYFQALESERHEARTMHSRFPDQLKAAVLKAVQWQVMGRLDHLVEAVYDRFKDRYYPDEKVYVEIQGEKYVLCLINLVSFIYLQAFRYLAHIIQVFPPKTSANVKRTPAPVASSSSTPPSDEPMAIHKVAEDLKIPVKDSIAMDDPAKYSYKVQILEEERQPGFGKPDKSKGKETNRGQWGGQLMDVDCSKMSRDRLAFSKSILRRFIRDCVDRDAAVASPWTVKPAIAARYGVSSIMPEEIRKGVETLKKGESDKRKKVWEEKEGPASKRQKRAAAAAENGTEKIMAAIAQQREREAREKAEAQQKAKEESERLAAEKKKKKPIRYPTEDLDVVLGDKEKRAGMKVKRPVPSKLAMPFGEDQDTNSAFLMSWNFIVVYGQPLHISPFTMDDFEGALRHSVIEPQCQLLAEIHATLIYILRTVPFNRHSAVISLVDYKQDHGDNDSVFGVTIEQLTEAMADVGNNWERAPLRHSEGRDGWEESLVGCLKDHANLDNFPRLREVLTRLLFSPENTQEPSGSTAPSPSTSPAPLRLTTPTHPGQLYHKLPAKDRVDIIAFMCNLAVSSKAIHAHMETCEEQLTALRKEKIEVNRTKKAYLEEIAALEGEINPDAKPQANGKAGDEDVAMHDLSDLSDVPNSDAEDAAPKQTGTRRSAAKEREAARAKAQSAKQAQADRRRLEEEVNKLERRLEGIEREFRKLLGAVRVKPLGRDRFYNRVWWFDGMGAASLIGSGGTVQYGTGRIFVQGPSEFDVEVLRRREEDVDRRRREEEGEEGMLGVGEWAVYNDLDEVREFVDWLNPKGVRELALKNTFTKWWNHIAPGMRRRAADLNANAKIPEARRSTRKHAGADILREPYMQWTNRKAINGS</sequence>
<feature type="domain" description="WAC" evidence="7">
    <location>
        <begin position="28"/>
        <end position="143"/>
    </location>
</feature>
<evidence type="ECO:0000256" key="2">
    <source>
        <dbReference type="ARBA" id="ARBA00023242"/>
    </source>
</evidence>
<comment type="subcellular location">
    <subcellularLocation>
        <location evidence="1 3">Nucleus</location>
    </subcellularLocation>
</comment>
<feature type="compositionally biased region" description="Basic and acidic residues" evidence="5">
    <location>
        <begin position="322"/>
        <end position="342"/>
    </location>
</feature>
<dbReference type="Pfam" id="PF10537">
    <property type="entry name" value="WAC_Acf1_DNA_bd"/>
    <property type="match status" value="1"/>
</dbReference>
<evidence type="ECO:0000313" key="8">
    <source>
        <dbReference type="EMBL" id="KAJ8495878.1"/>
    </source>
</evidence>
<proteinExistence type="predicted"/>
<dbReference type="GO" id="GO:0031509">
    <property type="term" value="P:subtelomeric heterochromatin formation"/>
    <property type="evidence" value="ECO:0007669"/>
    <property type="project" value="TreeGrafter"/>
</dbReference>
<dbReference type="AlphaFoldDB" id="A0AAD7U230"/>
<keyword evidence="9" id="KW-1185">Reference proteome</keyword>
<dbReference type="PROSITE" id="PS51136">
    <property type="entry name" value="WAC"/>
    <property type="match status" value="1"/>
</dbReference>
<accession>A0AAD7U230</accession>
<evidence type="ECO:0000313" key="9">
    <source>
        <dbReference type="Proteomes" id="UP001215151"/>
    </source>
</evidence>
<dbReference type="InterPro" id="IPR028941">
    <property type="entry name" value="WHIM2_dom"/>
</dbReference>
<feature type="domain" description="DDT" evidence="6">
    <location>
        <begin position="437"/>
        <end position="500"/>
    </location>
</feature>
<name>A0AAD7U230_9APHY</name>
<dbReference type="GO" id="GO:0005634">
    <property type="term" value="C:nucleus"/>
    <property type="evidence" value="ECO:0007669"/>
    <property type="project" value="UniProtKB-SubCell"/>
</dbReference>
<keyword evidence="4" id="KW-0175">Coiled coil</keyword>
<evidence type="ECO:0000256" key="1">
    <source>
        <dbReference type="ARBA" id="ARBA00004123"/>
    </source>
</evidence>
<feature type="compositionally biased region" description="Basic and acidic residues" evidence="5">
    <location>
        <begin position="367"/>
        <end position="392"/>
    </location>
</feature>
<gene>
    <name evidence="8" type="ORF">ONZ51_g1502</name>
</gene>
<dbReference type="PROSITE" id="PS50827">
    <property type="entry name" value="DDT"/>
    <property type="match status" value="1"/>
</dbReference>
<dbReference type="Proteomes" id="UP001215151">
    <property type="component" value="Unassembled WGS sequence"/>
</dbReference>
<dbReference type="InterPro" id="IPR013136">
    <property type="entry name" value="WSTF_Acf1_Cbp146"/>
</dbReference>
<organism evidence="8 9">
    <name type="scientific">Trametes cubensis</name>
    <dbReference type="NCBI Taxonomy" id="1111947"/>
    <lineage>
        <taxon>Eukaryota</taxon>
        <taxon>Fungi</taxon>
        <taxon>Dikarya</taxon>
        <taxon>Basidiomycota</taxon>
        <taxon>Agaricomycotina</taxon>
        <taxon>Agaricomycetes</taxon>
        <taxon>Polyporales</taxon>
        <taxon>Polyporaceae</taxon>
        <taxon>Trametes</taxon>
    </lineage>
</organism>
<protein>
    <recommendedName>
        <fullName evidence="10">Chromatin remodeling complex protein</fullName>
    </recommendedName>
</protein>
<dbReference type="EMBL" id="JAPEVG010000020">
    <property type="protein sequence ID" value="KAJ8495878.1"/>
    <property type="molecule type" value="Genomic_DNA"/>
</dbReference>
<evidence type="ECO:0000256" key="5">
    <source>
        <dbReference type="SAM" id="MobiDB-lite"/>
    </source>
</evidence>
<dbReference type="Pfam" id="PF15613">
    <property type="entry name" value="WSD"/>
    <property type="match status" value="1"/>
</dbReference>
<evidence type="ECO:0000259" key="6">
    <source>
        <dbReference type="PROSITE" id="PS50827"/>
    </source>
</evidence>
<dbReference type="PANTHER" id="PTHR32075:SF6">
    <property type="entry name" value="ISWI CHROMATIN-REMODELING COMPLEX SUBUNIT YPL216W-RELATED"/>
    <property type="match status" value="1"/>
</dbReference>
<feature type="region of interest" description="Disordered" evidence="5">
    <location>
        <begin position="322"/>
        <end position="396"/>
    </location>
</feature>
<feature type="region of interest" description="Disordered" evidence="5">
    <location>
        <begin position="704"/>
        <end position="754"/>
    </location>
</feature>
<feature type="region of interest" description="Disordered" evidence="5">
    <location>
        <begin position="178"/>
        <end position="197"/>
    </location>
</feature>
<keyword evidence="2 3" id="KW-0539">Nucleus</keyword>